<organism evidence="2 3">
    <name type="scientific">Drosophila gunungcola</name>
    <name type="common">fruit fly</name>
    <dbReference type="NCBI Taxonomy" id="103775"/>
    <lineage>
        <taxon>Eukaryota</taxon>
        <taxon>Metazoa</taxon>
        <taxon>Ecdysozoa</taxon>
        <taxon>Arthropoda</taxon>
        <taxon>Hexapoda</taxon>
        <taxon>Insecta</taxon>
        <taxon>Pterygota</taxon>
        <taxon>Neoptera</taxon>
        <taxon>Endopterygota</taxon>
        <taxon>Diptera</taxon>
        <taxon>Brachycera</taxon>
        <taxon>Muscomorpha</taxon>
        <taxon>Ephydroidea</taxon>
        <taxon>Drosophilidae</taxon>
        <taxon>Drosophila</taxon>
        <taxon>Sophophora</taxon>
    </lineage>
</organism>
<dbReference type="EMBL" id="JAMKOV010000002">
    <property type="protein sequence ID" value="KAI8041926.1"/>
    <property type="molecule type" value="Genomic_DNA"/>
</dbReference>
<accession>A0A9P9YRV6</accession>
<evidence type="ECO:0000313" key="3">
    <source>
        <dbReference type="Proteomes" id="UP001059596"/>
    </source>
</evidence>
<feature type="compositionally biased region" description="Basic residues" evidence="1">
    <location>
        <begin position="57"/>
        <end position="83"/>
    </location>
</feature>
<evidence type="ECO:0000313" key="2">
    <source>
        <dbReference type="EMBL" id="KAI8041926.1"/>
    </source>
</evidence>
<gene>
    <name evidence="2" type="ORF">M5D96_003222</name>
</gene>
<dbReference type="Proteomes" id="UP001059596">
    <property type="component" value="Unassembled WGS sequence"/>
</dbReference>
<evidence type="ECO:0000256" key="1">
    <source>
        <dbReference type="SAM" id="MobiDB-lite"/>
    </source>
</evidence>
<dbReference type="AlphaFoldDB" id="A0A9P9YRV6"/>
<keyword evidence="3" id="KW-1185">Reference proteome</keyword>
<name>A0A9P9YRV6_9MUSC</name>
<comment type="caution">
    <text evidence="2">The sequence shown here is derived from an EMBL/GenBank/DDBJ whole genome shotgun (WGS) entry which is preliminary data.</text>
</comment>
<proteinExistence type="predicted"/>
<protein>
    <submittedName>
        <fullName evidence="2">Uncharacterized protein</fullName>
    </submittedName>
</protein>
<feature type="region of interest" description="Disordered" evidence="1">
    <location>
        <begin position="57"/>
        <end position="84"/>
    </location>
</feature>
<reference evidence="2" key="1">
    <citation type="journal article" date="2023" name="Genome Biol. Evol.">
        <title>Long-read-based Genome Assembly of Drosophila gunungcola Reveals Fewer Chemosensory Genes in Flower-breeding Species.</title>
        <authorList>
            <person name="Negi A."/>
            <person name="Liao B.Y."/>
            <person name="Yeh S.D."/>
        </authorList>
    </citation>
    <scope>NUCLEOTIDE SEQUENCE</scope>
    <source>
        <strain evidence="2">Sukarami</strain>
    </source>
</reference>
<sequence>MVRLTVRYSTFRPLSTCLSVSLRRACLSRLYLPFSWRSTKNKDQLKVTAVYLADTKVRRKRRKRSKTKRKSWRSPKRKKKAKQSARVCLRVRVCDFSDKILYDFTQNLGVYILCEINTNKNHK</sequence>